<keyword evidence="1" id="KW-0472">Membrane</keyword>
<gene>
    <name evidence="2" type="ORF">IAC10_10545</name>
</gene>
<dbReference type="EMBL" id="DVIU01000207">
    <property type="protein sequence ID" value="HIS37047.1"/>
    <property type="molecule type" value="Genomic_DNA"/>
</dbReference>
<dbReference type="Proteomes" id="UP000823928">
    <property type="component" value="Unassembled WGS sequence"/>
</dbReference>
<keyword evidence="1" id="KW-1133">Transmembrane helix</keyword>
<comment type="caution">
    <text evidence="2">The sequence shown here is derived from an EMBL/GenBank/DDBJ whole genome shotgun (WGS) entry which is preliminary data.</text>
</comment>
<proteinExistence type="predicted"/>
<evidence type="ECO:0000256" key="1">
    <source>
        <dbReference type="SAM" id="Phobius"/>
    </source>
</evidence>
<dbReference type="AlphaFoldDB" id="A0A9D1F142"/>
<protein>
    <submittedName>
        <fullName evidence="2">Uncharacterized protein</fullName>
    </submittedName>
</protein>
<evidence type="ECO:0000313" key="2">
    <source>
        <dbReference type="EMBL" id="HIS37047.1"/>
    </source>
</evidence>
<reference evidence="2" key="2">
    <citation type="journal article" date="2021" name="PeerJ">
        <title>Extensive microbial diversity within the chicken gut microbiome revealed by metagenomics and culture.</title>
        <authorList>
            <person name="Gilroy R."/>
            <person name="Ravi A."/>
            <person name="Getino M."/>
            <person name="Pursley I."/>
            <person name="Horton D.L."/>
            <person name="Alikhan N.F."/>
            <person name="Baker D."/>
            <person name="Gharbi K."/>
            <person name="Hall N."/>
            <person name="Watson M."/>
            <person name="Adriaenssens E.M."/>
            <person name="Foster-Nyarko E."/>
            <person name="Jarju S."/>
            <person name="Secka A."/>
            <person name="Antonio M."/>
            <person name="Oren A."/>
            <person name="Chaudhuri R.R."/>
            <person name="La Ragione R."/>
            <person name="Hildebrand F."/>
            <person name="Pallen M.J."/>
        </authorList>
    </citation>
    <scope>NUCLEOTIDE SEQUENCE</scope>
    <source>
        <strain evidence="2">6276</strain>
    </source>
</reference>
<organism evidence="2 3">
    <name type="scientific">Candidatus Scatousia excrementigallinarum</name>
    <dbReference type="NCBI Taxonomy" id="2840935"/>
    <lineage>
        <taxon>Bacteria</taxon>
        <taxon>Candidatus Scatousia</taxon>
    </lineage>
</organism>
<sequence>MNNTITSAPKPVNWQRRKQLVNWSGYAALGFGTLCGATGFRKVKIPQKRIIHKYSAYLAGITSFLHLGFIKGLDRIFEKRQ</sequence>
<evidence type="ECO:0000313" key="3">
    <source>
        <dbReference type="Proteomes" id="UP000823928"/>
    </source>
</evidence>
<feature type="transmembrane region" description="Helical" evidence="1">
    <location>
        <begin position="20"/>
        <end position="40"/>
    </location>
</feature>
<keyword evidence="1" id="KW-0812">Transmembrane</keyword>
<name>A0A9D1F142_9BACT</name>
<accession>A0A9D1F142</accession>
<reference evidence="2" key="1">
    <citation type="submission" date="2020-10" db="EMBL/GenBank/DDBJ databases">
        <authorList>
            <person name="Gilroy R."/>
        </authorList>
    </citation>
    <scope>NUCLEOTIDE SEQUENCE</scope>
    <source>
        <strain evidence="2">6276</strain>
    </source>
</reference>